<keyword evidence="3" id="KW-0812">Transmembrane</keyword>
<dbReference type="PRINTS" id="PR00081">
    <property type="entry name" value="GDHRDH"/>
</dbReference>
<dbReference type="Gene3D" id="3.40.50.720">
    <property type="entry name" value="NAD(P)-binding Rossmann-like Domain"/>
    <property type="match status" value="1"/>
</dbReference>
<evidence type="ECO:0000313" key="4">
    <source>
        <dbReference type="EMBL" id="KAG8176236.1"/>
    </source>
</evidence>
<evidence type="ECO:0000313" key="5">
    <source>
        <dbReference type="Proteomes" id="UP000827092"/>
    </source>
</evidence>
<feature type="transmembrane region" description="Helical" evidence="3">
    <location>
        <begin position="44"/>
        <end position="62"/>
    </location>
</feature>
<proteinExistence type="inferred from homology"/>
<comment type="similarity">
    <text evidence="2">Belongs to the short-chain dehydrogenases/reductases (SDR) family.</text>
</comment>
<dbReference type="GO" id="GO:0016491">
    <property type="term" value="F:oxidoreductase activity"/>
    <property type="evidence" value="ECO:0007669"/>
    <property type="project" value="UniProtKB-KW"/>
</dbReference>
<dbReference type="InterPro" id="IPR036291">
    <property type="entry name" value="NAD(P)-bd_dom_sf"/>
</dbReference>
<comment type="caution">
    <text evidence="4">The sequence shown here is derived from an EMBL/GenBank/DDBJ whole genome shotgun (WGS) entry which is preliminary data.</text>
</comment>
<organism evidence="4 5">
    <name type="scientific">Oedothorax gibbosus</name>
    <dbReference type="NCBI Taxonomy" id="931172"/>
    <lineage>
        <taxon>Eukaryota</taxon>
        <taxon>Metazoa</taxon>
        <taxon>Ecdysozoa</taxon>
        <taxon>Arthropoda</taxon>
        <taxon>Chelicerata</taxon>
        <taxon>Arachnida</taxon>
        <taxon>Araneae</taxon>
        <taxon>Araneomorphae</taxon>
        <taxon>Entelegynae</taxon>
        <taxon>Araneoidea</taxon>
        <taxon>Linyphiidae</taxon>
        <taxon>Erigoninae</taxon>
        <taxon>Oedothorax</taxon>
    </lineage>
</organism>
<evidence type="ECO:0000256" key="3">
    <source>
        <dbReference type="SAM" id="Phobius"/>
    </source>
</evidence>
<keyword evidence="1" id="KW-0560">Oxidoreductase</keyword>
<dbReference type="SUPFAM" id="SSF51735">
    <property type="entry name" value="NAD(P)-binding Rossmann-fold domains"/>
    <property type="match status" value="1"/>
</dbReference>
<evidence type="ECO:0000256" key="2">
    <source>
        <dbReference type="RuleBase" id="RU000363"/>
    </source>
</evidence>
<dbReference type="InterPro" id="IPR020904">
    <property type="entry name" value="Sc_DH/Rdtase_CS"/>
</dbReference>
<keyword evidence="3" id="KW-1133">Transmembrane helix</keyword>
<feature type="transmembrane region" description="Helical" evidence="3">
    <location>
        <begin position="20"/>
        <end position="38"/>
    </location>
</feature>
<evidence type="ECO:0000256" key="1">
    <source>
        <dbReference type="ARBA" id="ARBA00023002"/>
    </source>
</evidence>
<dbReference type="InterPro" id="IPR002347">
    <property type="entry name" value="SDR_fam"/>
</dbReference>
<dbReference type="Pfam" id="PF00106">
    <property type="entry name" value="adh_short"/>
    <property type="match status" value="1"/>
</dbReference>
<dbReference type="EMBL" id="JAFNEN010000903">
    <property type="protein sequence ID" value="KAG8176236.1"/>
    <property type="molecule type" value="Genomic_DNA"/>
</dbReference>
<keyword evidence="5" id="KW-1185">Reference proteome</keyword>
<dbReference type="PANTHER" id="PTHR43313">
    <property type="entry name" value="SHORT-CHAIN DEHYDROGENASE/REDUCTASE FAMILY 9C"/>
    <property type="match status" value="1"/>
</dbReference>
<gene>
    <name evidence="4" type="ORF">JTE90_021339</name>
</gene>
<dbReference type="PROSITE" id="PS00061">
    <property type="entry name" value="ADH_SHORT"/>
    <property type="match status" value="1"/>
</dbReference>
<dbReference type="PANTHER" id="PTHR43313:SF36">
    <property type="entry name" value="D-BETA-HYDROXYBUTYRATE DEHYDROGENASE, MITOCHONDRIAL"/>
    <property type="match status" value="1"/>
</dbReference>
<accession>A0AAV6TY11</accession>
<sequence length="361" mass="40575">MSISRPKTLERAVHDTLQVYGAAAILAVLIIIFIPSWLRWCAFYLFGTVFLTSVLAPFVEIWKPRSRVQASGKAVFISGCDTGFGHLLARRLDDLGLQVFAGCLLPDGDGAKALKKTASNRLHLVHLDVTQEDSIDKALQYVTTKLKDNKLWAVINNAGISDGGELIWTNTDIIQKVIDVNMYGVVKVTKAFLPLLCKYKGRVITVCSAAGRYSYPGMVPYCMSKHAAVSFCEGLRLEMYRFGVKVITIEPWMYKTPITSENPILKFISKTWEQAPSEVRDLHPADYLQRYKKCALKFLNYAISDKPQQVVDCMEEAVMALHPQYSYNPGTVYSKTSHWFIQRLPKPVADAAIHEEFVVNI</sequence>
<protein>
    <submittedName>
        <fullName evidence="4">Uncharacterized protein</fullName>
    </submittedName>
</protein>
<name>A0AAV6TY11_9ARAC</name>
<keyword evidence="3" id="KW-0472">Membrane</keyword>
<dbReference type="GO" id="GO:0008202">
    <property type="term" value="P:steroid metabolic process"/>
    <property type="evidence" value="ECO:0007669"/>
    <property type="project" value="TreeGrafter"/>
</dbReference>
<dbReference type="PRINTS" id="PR00080">
    <property type="entry name" value="SDRFAMILY"/>
</dbReference>
<reference evidence="4 5" key="1">
    <citation type="journal article" date="2022" name="Nat. Ecol. Evol.">
        <title>A masculinizing supergene underlies an exaggerated male reproductive morph in a spider.</title>
        <authorList>
            <person name="Hendrickx F."/>
            <person name="De Corte Z."/>
            <person name="Sonet G."/>
            <person name="Van Belleghem S.M."/>
            <person name="Kostlbacher S."/>
            <person name="Vangestel C."/>
        </authorList>
    </citation>
    <scope>NUCLEOTIDE SEQUENCE [LARGE SCALE GENOMIC DNA]</scope>
    <source>
        <strain evidence="4">W744_W776</strain>
    </source>
</reference>
<dbReference type="Proteomes" id="UP000827092">
    <property type="component" value="Unassembled WGS sequence"/>
</dbReference>
<dbReference type="AlphaFoldDB" id="A0AAV6TY11"/>